<proteinExistence type="predicted"/>
<comment type="caution">
    <text evidence="1">The sequence shown here is derived from an EMBL/GenBank/DDBJ whole genome shotgun (WGS) entry which is preliminary data.</text>
</comment>
<sequence length="312" mass="35381">MEEFGVTPIYNSDIPSLDFNEFSLLDINDPALPAICSKWHCPIFRHLQRHYGVEDMVVMQPWLILRCAQRPNIVSQREQRPFTIYGCIAVWLGEDDSLPPISPGAMGWAIDWDDNIQVDESLADDLQPYGMPKLETLFALKKNYFPDASAICFISCSIIVEYEVMENAVWFEKLETVSANFKNINIALSFTNGLLASAESNDANNRVLAPSSRIHQTDTFYMDTPVTGRQMLVCAGVRVEWGKGHDEGNDLSAKNNVARHQIVFAKSEPKIFESAEFRTGALLVRAKRNKSFRRWNIQIRRNAIASLTPSIY</sequence>
<dbReference type="Proteomes" id="UP000223968">
    <property type="component" value="Unassembled WGS sequence"/>
</dbReference>
<evidence type="ECO:0000313" key="2">
    <source>
        <dbReference type="Proteomes" id="UP000223968"/>
    </source>
</evidence>
<protein>
    <submittedName>
        <fullName evidence="1">Uncharacterized protein</fullName>
    </submittedName>
</protein>
<gene>
    <name evidence="1" type="ORF">AJ79_06737</name>
</gene>
<accession>A0A2B7XA15</accession>
<evidence type="ECO:0000313" key="1">
    <source>
        <dbReference type="EMBL" id="PGH05720.1"/>
    </source>
</evidence>
<dbReference type="EMBL" id="PDNB01000123">
    <property type="protein sequence ID" value="PGH05720.1"/>
    <property type="molecule type" value="Genomic_DNA"/>
</dbReference>
<dbReference type="OrthoDB" id="5305386at2759"/>
<reference evidence="1 2" key="1">
    <citation type="submission" date="2017-10" db="EMBL/GenBank/DDBJ databases">
        <title>Comparative genomics in systemic dimorphic fungi from Ajellomycetaceae.</title>
        <authorList>
            <person name="Munoz J.F."/>
            <person name="Mcewen J.G."/>
            <person name="Clay O.K."/>
            <person name="Cuomo C.A."/>
        </authorList>
    </citation>
    <scope>NUCLEOTIDE SEQUENCE [LARGE SCALE GENOMIC DNA]</scope>
    <source>
        <strain evidence="1 2">UAMH5409</strain>
    </source>
</reference>
<keyword evidence="2" id="KW-1185">Reference proteome</keyword>
<organism evidence="1 2">
    <name type="scientific">Helicocarpus griseus UAMH5409</name>
    <dbReference type="NCBI Taxonomy" id="1447875"/>
    <lineage>
        <taxon>Eukaryota</taxon>
        <taxon>Fungi</taxon>
        <taxon>Dikarya</taxon>
        <taxon>Ascomycota</taxon>
        <taxon>Pezizomycotina</taxon>
        <taxon>Eurotiomycetes</taxon>
        <taxon>Eurotiomycetidae</taxon>
        <taxon>Onygenales</taxon>
        <taxon>Ajellomycetaceae</taxon>
        <taxon>Helicocarpus</taxon>
    </lineage>
</organism>
<dbReference type="AlphaFoldDB" id="A0A2B7XA15"/>
<name>A0A2B7XA15_9EURO</name>